<comment type="caution">
    <text evidence="9">The sequence shown here is derived from an EMBL/GenBank/DDBJ whole genome shotgun (WGS) entry which is preliminary data.</text>
</comment>
<dbReference type="InterPro" id="IPR005115">
    <property type="entry name" value="Gly_transporter"/>
</dbReference>
<feature type="domain" description="Glycine transporter" evidence="8">
    <location>
        <begin position="101"/>
        <end position="172"/>
    </location>
</feature>
<organism evidence="9 10">
    <name type="scientific">Glycomyces artemisiae</name>
    <dbReference type="NCBI Taxonomy" id="1076443"/>
    <lineage>
        <taxon>Bacteria</taxon>
        <taxon>Bacillati</taxon>
        <taxon>Actinomycetota</taxon>
        <taxon>Actinomycetes</taxon>
        <taxon>Glycomycetales</taxon>
        <taxon>Glycomycetaceae</taxon>
        <taxon>Glycomyces</taxon>
    </lineage>
</organism>
<gene>
    <name evidence="9" type="ORF">B0I28_10698</name>
</gene>
<evidence type="ECO:0000256" key="5">
    <source>
        <dbReference type="ARBA" id="ARBA00022989"/>
    </source>
</evidence>
<evidence type="ECO:0000313" key="10">
    <source>
        <dbReference type="Proteomes" id="UP000238176"/>
    </source>
</evidence>
<feature type="domain" description="Glycine transporter" evidence="8">
    <location>
        <begin position="16"/>
        <end position="89"/>
    </location>
</feature>
<dbReference type="GO" id="GO:0005886">
    <property type="term" value="C:plasma membrane"/>
    <property type="evidence" value="ECO:0007669"/>
    <property type="project" value="UniProtKB-SubCell"/>
</dbReference>
<evidence type="ECO:0000259" key="8">
    <source>
        <dbReference type="Pfam" id="PF03458"/>
    </source>
</evidence>
<proteinExistence type="inferred from homology"/>
<name>A0A2T0UII8_9ACTN</name>
<dbReference type="RefSeq" id="WP_245889003.1">
    <property type="nucleotide sequence ID" value="NZ_PVTJ01000006.1"/>
</dbReference>
<keyword evidence="5 7" id="KW-1133">Transmembrane helix</keyword>
<evidence type="ECO:0000256" key="3">
    <source>
        <dbReference type="ARBA" id="ARBA00022475"/>
    </source>
</evidence>
<keyword evidence="6 7" id="KW-0472">Membrane</keyword>
<dbReference type="Proteomes" id="UP000238176">
    <property type="component" value="Unassembled WGS sequence"/>
</dbReference>
<keyword evidence="10" id="KW-1185">Reference proteome</keyword>
<protein>
    <submittedName>
        <fullName evidence="9">Putative membrane protein YeiH</fullName>
    </submittedName>
</protein>
<reference evidence="9 10" key="1">
    <citation type="submission" date="2018-03" db="EMBL/GenBank/DDBJ databases">
        <title>Genomic Encyclopedia of Type Strains, Phase III (KMG-III): the genomes of soil and plant-associated and newly described type strains.</title>
        <authorList>
            <person name="Whitman W."/>
        </authorList>
    </citation>
    <scope>NUCLEOTIDE SEQUENCE [LARGE SCALE GENOMIC DNA]</scope>
    <source>
        <strain evidence="9 10">CGMCC 4.7067</strain>
    </source>
</reference>
<evidence type="ECO:0000256" key="6">
    <source>
        <dbReference type="ARBA" id="ARBA00023136"/>
    </source>
</evidence>
<dbReference type="PANTHER" id="PTHR30506:SF3">
    <property type="entry name" value="UPF0126 INNER MEMBRANE PROTEIN YADS-RELATED"/>
    <property type="match status" value="1"/>
</dbReference>
<evidence type="ECO:0000256" key="1">
    <source>
        <dbReference type="ARBA" id="ARBA00004651"/>
    </source>
</evidence>
<feature type="transmembrane region" description="Helical" evidence="7">
    <location>
        <begin position="125"/>
        <end position="146"/>
    </location>
</feature>
<keyword evidence="3" id="KW-1003">Cell membrane</keyword>
<evidence type="ECO:0000256" key="2">
    <source>
        <dbReference type="ARBA" id="ARBA00008193"/>
    </source>
</evidence>
<evidence type="ECO:0000313" key="9">
    <source>
        <dbReference type="EMBL" id="PRY57678.1"/>
    </source>
</evidence>
<evidence type="ECO:0000256" key="7">
    <source>
        <dbReference type="SAM" id="Phobius"/>
    </source>
</evidence>
<feature type="transmembrane region" description="Helical" evidence="7">
    <location>
        <begin position="180"/>
        <end position="200"/>
    </location>
</feature>
<evidence type="ECO:0000256" key="4">
    <source>
        <dbReference type="ARBA" id="ARBA00022692"/>
    </source>
</evidence>
<feature type="transmembrane region" description="Helical" evidence="7">
    <location>
        <begin position="40"/>
        <end position="60"/>
    </location>
</feature>
<feature type="transmembrane region" description="Helical" evidence="7">
    <location>
        <begin position="100"/>
        <end position="119"/>
    </location>
</feature>
<feature type="transmembrane region" description="Helical" evidence="7">
    <location>
        <begin position="72"/>
        <end position="88"/>
    </location>
</feature>
<feature type="transmembrane region" description="Helical" evidence="7">
    <location>
        <begin position="12"/>
        <end position="33"/>
    </location>
</feature>
<dbReference type="PANTHER" id="PTHR30506">
    <property type="entry name" value="INNER MEMBRANE PROTEIN"/>
    <property type="match status" value="1"/>
</dbReference>
<dbReference type="AlphaFoldDB" id="A0A2T0UII8"/>
<dbReference type="Pfam" id="PF03458">
    <property type="entry name" value="Gly_transporter"/>
    <property type="match status" value="2"/>
</dbReference>
<dbReference type="EMBL" id="PVTJ01000006">
    <property type="protein sequence ID" value="PRY57678.1"/>
    <property type="molecule type" value="Genomic_DNA"/>
</dbReference>
<accession>A0A2T0UII8</accession>
<sequence>MVTAISGFEPTSLSLVAELIGTAVFAASGASAAVGKRLDLFGVVVIGTLCALGGGAVRDILIDAKPLVLTDWRYPLVAVLASLVVFRFHPALSRMRPTMLVLDAAGLALFTVVGTLKGLDYGFAVYAACIVGVLSGIGGGILRDVLVQEIPAVLREDFYAMAAVIGAIIVSVGARWESQIGHWTLMLIAIATIFVVRMVAIRYRWQAPKPNI</sequence>
<comment type="subcellular location">
    <subcellularLocation>
        <location evidence="1">Cell membrane</location>
        <topology evidence="1">Multi-pass membrane protein</topology>
    </subcellularLocation>
</comment>
<comment type="similarity">
    <text evidence="2">Belongs to the UPF0126 family.</text>
</comment>
<feature type="transmembrane region" description="Helical" evidence="7">
    <location>
        <begin position="158"/>
        <end position="174"/>
    </location>
</feature>
<keyword evidence="4 7" id="KW-0812">Transmembrane</keyword>